<keyword evidence="3" id="KW-1185">Reference proteome</keyword>
<evidence type="ECO:0000313" key="2">
    <source>
        <dbReference type="EMBL" id="RNF10094.1"/>
    </source>
</evidence>
<comment type="caution">
    <text evidence="2">The sequence shown here is derived from an EMBL/GenBank/DDBJ whole genome shotgun (WGS) entry which is preliminary data.</text>
</comment>
<feature type="compositionally biased region" description="Low complexity" evidence="1">
    <location>
        <begin position="36"/>
        <end position="51"/>
    </location>
</feature>
<name>A0A3R7NZ89_TRYRA</name>
<dbReference type="OrthoDB" id="10612483at2759"/>
<feature type="region of interest" description="Disordered" evidence="1">
    <location>
        <begin position="29"/>
        <end position="51"/>
    </location>
</feature>
<protein>
    <submittedName>
        <fullName evidence="2">Uncharacterized protein</fullName>
    </submittedName>
</protein>
<evidence type="ECO:0000313" key="3">
    <source>
        <dbReference type="Proteomes" id="UP000283634"/>
    </source>
</evidence>
<dbReference type="AlphaFoldDB" id="A0A3R7NZ89"/>
<sequence length="163" mass="17668">MGVNCCFRRSVRLALVSSTTRFSSFSSRSSEKDLMGSSFGGQSSSMGSSTSWNTNPLVGRISTGASPLVVVADGADLIRLLLFPSASSCRVRGGKQQQQQQRNTKQSACQGLNVVPVWTHLREKHTHARTHADTDLNAAVYFRHAGRHTSEKPQGDKSARTTT</sequence>
<dbReference type="Proteomes" id="UP000283634">
    <property type="component" value="Unassembled WGS sequence"/>
</dbReference>
<proteinExistence type="predicted"/>
<gene>
    <name evidence="2" type="ORF">TraAM80_01843</name>
</gene>
<evidence type="ECO:0000256" key="1">
    <source>
        <dbReference type="SAM" id="MobiDB-lite"/>
    </source>
</evidence>
<reference evidence="2 3" key="1">
    <citation type="journal article" date="2018" name="BMC Genomics">
        <title>Genomic comparison of Trypanosoma conorhini and Trypanosoma rangeli to Trypanosoma cruzi strains of high and low virulence.</title>
        <authorList>
            <person name="Bradwell K.R."/>
            <person name="Koparde V.N."/>
            <person name="Matveyev A.V."/>
            <person name="Serrano M.G."/>
            <person name="Alves J.M."/>
            <person name="Parikh H."/>
            <person name="Huang B."/>
            <person name="Lee V."/>
            <person name="Espinosa-Alvarez O."/>
            <person name="Ortiz P.A."/>
            <person name="Costa-Martins A.G."/>
            <person name="Teixeira M.M."/>
            <person name="Buck G.A."/>
        </authorList>
    </citation>
    <scope>NUCLEOTIDE SEQUENCE [LARGE SCALE GENOMIC DNA]</scope>
    <source>
        <strain evidence="2 3">AM80</strain>
    </source>
</reference>
<dbReference type="RefSeq" id="XP_029241349.1">
    <property type="nucleotide sequence ID" value="XM_029378871.1"/>
</dbReference>
<organism evidence="2 3">
    <name type="scientific">Trypanosoma rangeli</name>
    <dbReference type="NCBI Taxonomy" id="5698"/>
    <lineage>
        <taxon>Eukaryota</taxon>
        <taxon>Discoba</taxon>
        <taxon>Euglenozoa</taxon>
        <taxon>Kinetoplastea</taxon>
        <taxon>Metakinetoplastina</taxon>
        <taxon>Trypanosomatida</taxon>
        <taxon>Trypanosomatidae</taxon>
        <taxon>Trypanosoma</taxon>
        <taxon>Herpetosoma</taxon>
    </lineage>
</organism>
<dbReference type="GeneID" id="40325776"/>
<accession>A0A3R7NZ89</accession>
<dbReference type="EMBL" id="MKGL01000037">
    <property type="protein sequence ID" value="RNF10094.1"/>
    <property type="molecule type" value="Genomic_DNA"/>
</dbReference>